<evidence type="ECO:0000256" key="11">
    <source>
        <dbReference type="ARBA" id="ARBA00023204"/>
    </source>
</evidence>
<dbReference type="EMBL" id="JH432077">
    <property type="status" value="NOT_ANNOTATED_CDS"/>
    <property type="molecule type" value="Genomic_DNA"/>
</dbReference>
<keyword evidence="9 13" id="KW-0460">Magnesium</keyword>
<reference evidence="16" key="1">
    <citation type="submission" date="2011-05" db="EMBL/GenBank/DDBJ databases">
        <authorList>
            <person name="Richards S.R."/>
            <person name="Qu J."/>
            <person name="Jiang H."/>
            <person name="Jhangiani S.N."/>
            <person name="Agravi P."/>
            <person name="Goodspeed R."/>
            <person name="Gross S."/>
            <person name="Mandapat C."/>
            <person name="Jackson L."/>
            <person name="Mathew T."/>
            <person name="Pu L."/>
            <person name="Thornton R."/>
            <person name="Saada N."/>
            <person name="Wilczek-Boney K.B."/>
            <person name="Lee S."/>
            <person name="Kovar C."/>
            <person name="Wu Y."/>
            <person name="Scherer S.E."/>
            <person name="Worley K.C."/>
            <person name="Muzny D.M."/>
            <person name="Gibbs R."/>
        </authorList>
    </citation>
    <scope>NUCLEOTIDE SEQUENCE</scope>
    <source>
        <strain evidence="16">Brora</strain>
    </source>
</reference>
<evidence type="ECO:0000313" key="16">
    <source>
        <dbReference type="Proteomes" id="UP000014500"/>
    </source>
</evidence>
<dbReference type="GO" id="GO:0006308">
    <property type="term" value="P:DNA catabolic process"/>
    <property type="evidence" value="ECO:0007669"/>
    <property type="project" value="UniProtKB-UniRule"/>
</dbReference>
<dbReference type="InterPro" id="IPR027421">
    <property type="entry name" value="DNA_pol_lamdba_lyase_dom_sf"/>
</dbReference>
<evidence type="ECO:0000256" key="3">
    <source>
        <dbReference type="ARBA" id="ARBA00010015"/>
    </source>
</evidence>
<dbReference type="STRING" id="126957.T1JCS9"/>
<dbReference type="GO" id="GO:0046872">
    <property type="term" value="F:metal ion binding"/>
    <property type="evidence" value="ECO:0007669"/>
    <property type="project" value="UniProtKB-UniRule"/>
</dbReference>
<keyword evidence="5 13" id="KW-0479">Metal-binding</keyword>
<evidence type="ECO:0000256" key="5">
    <source>
        <dbReference type="ARBA" id="ARBA00022723"/>
    </source>
</evidence>
<keyword evidence="10 13" id="KW-0233">DNA recombination</keyword>
<comment type="similarity">
    <text evidence="3 13">Belongs to the XPF family.</text>
</comment>
<evidence type="ECO:0000259" key="14">
    <source>
        <dbReference type="Pfam" id="PF14716"/>
    </source>
</evidence>
<evidence type="ECO:0000256" key="7">
    <source>
        <dbReference type="ARBA" id="ARBA00022763"/>
    </source>
</evidence>
<dbReference type="PhylomeDB" id="T1JCS9"/>
<keyword evidence="4 13" id="KW-0540">Nuclease</keyword>
<evidence type="ECO:0000256" key="12">
    <source>
        <dbReference type="ARBA" id="ARBA00023242"/>
    </source>
</evidence>
<dbReference type="AlphaFoldDB" id="T1JCS9"/>
<evidence type="ECO:0000256" key="2">
    <source>
        <dbReference type="ARBA" id="ARBA00004123"/>
    </source>
</evidence>
<dbReference type="EC" id="3.1.22.-" evidence="13"/>
<evidence type="ECO:0000256" key="6">
    <source>
        <dbReference type="ARBA" id="ARBA00022759"/>
    </source>
</evidence>
<dbReference type="InterPro" id="IPR033309">
    <property type="entry name" value="Mus81"/>
</dbReference>
<comment type="subunit">
    <text evidence="13">Interacts with EME1.</text>
</comment>
<dbReference type="GO" id="GO:0031297">
    <property type="term" value="P:replication fork processing"/>
    <property type="evidence" value="ECO:0007669"/>
    <property type="project" value="UniProtKB-ARBA"/>
</dbReference>
<evidence type="ECO:0000313" key="15">
    <source>
        <dbReference type="EnsemblMetazoa" id="SMAR011598-PA"/>
    </source>
</evidence>
<keyword evidence="6 13" id="KW-0255">Endonuclease</keyword>
<evidence type="ECO:0000256" key="9">
    <source>
        <dbReference type="ARBA" id="ARBA00022842"/>
    </source>
</evidence>
<dbReference type="PANTHER" id="PTHR13451:SF0">
    <property type="entry name" value="CROSSOVER JUNCTION ENDONUCLEASE MUS81"/>
    <property type="match status" value="1"/>
</dbReference>
<comment type="function">
    <text evidence="13">Interacts with EME1 to form a DNA structure-specific endonuclease with substrate preference for branched DNA structures with a 5'-end at the branch nick. Typical substrates include 3'-flap structures, D-loops, replication forks and nicked Holliday junctions. May be required in mitosis for the processing of stalled or collapsed replication fork intermediates. May be required in meiosis for the repair of meiosis-specific double strand breaks subsequent to single-end invasion (SEI).</text>
</comment>
<reference evidence="15" key="2">
    <citation type="submission" date="2015-02" db="UniProtKB">
        <authorList>
            <consortium name="EnsemblMetazoa"/>
        </authorList>
    </citation>
    <scope>IDENTIFICATION</scope>
</reference>
<comment type="subcellular location">
    <subcellularLocation>
        <location evidence="2 13">Nucleus</location>
    </subcellularLocation>
</comment>
<sequence>MATQKKYKRVKKIMESPNPLFEKWVQEWYDEAATKGWKSQYNYKKALQTLKKYPLPLNSGKEAQVLENFGVKICQMLDDKLKEYVENGDDLTTELNRNTGNNVENIDSLNDEMSELTSQSRKTRKTARNREYVPVFLSGPY</sequence>
<name>T1JCS9_STRMM</name>
<dbReference type="GO" id="GO:0048257">
    <property type="term" value="F:3'-flap endonuclease activity"/>
    <property type="evidence" value="ECO:0007669"/>
    <property type="project" value="TreeGrafter"/>
</dbReference>
<organism evidence="15 16">
    <name type="scientific">Strigamia maritima</name>
    <name type="common">European centipede</name>
    <name type="synonym">Geophilus maritimus</name>
    <dbReference type="NCBI Taxonomy" id="126957"/>
    <lineage>
        <taxon>Eukaryota</taxon>
        <taxon>Metazoa</taxon>
        <taxon>Ecdysozoa</taxon>
        <taxon>Arthropoda</taxon>
        <taxon>Myriapoda</taxon>
        <taxon>Chilopoda</taxon>
        <taxon>Pleurostigmophora</taxon>
        <taxon>Geophilomorpha</taxon>
        <taxon>Linotaeniidae</taxon>
        <taxon>Strigamia</taxon>
    </lineage>
</organism>
<evidence type="ECO:0000256" key="1">
    <source>
        <dbReference type="ARBA" id="ARBA00001946"/>
    </source>
</evidence>
<dbReference type="GO" id="GO:0008821">
    <property type="term" value="F:crossover junction DNA endonuclease activity"/>
    <property type="evidence" value="ECO:0007669"/>
    <property type="project" value="UniProtKB-UniRule"/>
</dbReference>
<dbReference type="InterPro" id="IPR010996">
    <property type="entry name" value="HHH_MUS81"/>
</dbReference>
<keyword evidence="7 13" id="KW-0227">DNA damage</keyword>
<keyword evidence="11 13" id="KW-0234">DNA repair</keyword>
<proteinExistence type="inferred from homology"/>
<dbReference type="SUPFAM" id="SSF47802">
    <property type="entry name" value="DNA polymerase beta, N-terminal domain-like"/>
    <property type="match status" value="1"/>
</dbReference>
<dbReference type="GO" id="GO:0000712">
    <property type="term" value="P:resolution of meiotic recombination intermediates"/>
    <property type="evidence" value="ECO:0007669"/>
    <property type="project" value="TreeGrafter"/>
</dbReference>
<keyword evidence="8 13" id="KW-0378">Hydrolase</keyword>
<dbReference type="Pfam" id="PF14716">
    <property type="entry name" value="HHH_8"/>
    <property type="match status" value="1"/>
</dbReference>
<dbReference type="PANTHER" id="PTHR13451">
    <property type="entry name" value="CLASS II CROSSOVER JUNCTION ENDONUCLEASE MUS81"/>
    <property type="match status" value="1"/>
</dbReference>
<evidence type="ECO:0000256" key="13">
    <source>
        <dbReference type="RuleBase" id="RU369042"/>
    </source>
</evidence>
<dbReference type="FunFam" id="1.10.150.110:FF:000001">
    <property type="entry name" value="Putative Crossover junction endonuclease MUS81"/>
    <property type="match status" value="1"/>
</dbReference>
<keyword evidence="12 13" id="KW-0539">Nucleus</keyword>
<dbReference type="GO" id="GO:0031573">
    <property type="term" value="P:mitotic intra-S DNA damage checkpoint signaling"/>
    <property type="evidence" value="ECO:0007669"/>
    <property type="project" value="TreeGrafter"/>
</dbReference>
<dbReference type="Proteomes" id="UP000014500">
    <property type="component" value="Unassembled WGS sequence"/>
</dbReference>
<dbReference type="eggNOG" id="KOG2379">
    <property type="taxonomic scope" value="Eukaryota"/>
</dbReference>
<accession>T1JCS9</accession>
<evidence type="ECO:0000256" key="10">
    <source>
        <dbReference type="ARBA" id="ARBA00023172"/>
    </source>
</evidence>
<dbReference type="GO" id="GO:0003677">
    <property type="term" value="F:DNA binding"/>
    <property type="evidence" value="ECO:0007669"/>
    <property type="project" value="UniProtKB-UniRule"/>
</dbReference>
<dbReference type="GO" id="GO:0000727">
    <property type="term" value="P:double-strand break repair via break-induced replication"/>
    <property type="evidence" value="ECO:0007669"/>
    <property type="project" value="UniProtKB-UniRule"/>
</dbReference>
<dbReference type="GO" id="GO:0005634">
    <property type="term" value="C:nucleus"/>
    <property type="evidence" value="ECO:0007669"/>
    <property type="project" value="UniProtKB-SubCell"/>
</dbReference>
<evidence type="ECO:0000256" key="8">
    <source>
        <dbReference type="ARBA" id="ARBA00022801"/>
    </source>
</evidence>
<protein>
    <recommendedName>
        <fullName evidence="13">Crossover junction endonuclease MUS81</fullName>
        <ecNumber evidence="13">3.1.22.-</ecNumber>
    </recommendedName>
</protein>
<comment type="cofactor">
    <cofactor evidence="1 13">
        <name>Mg(2+)</name>
        <dbReference type="ChEBI" id="CHEBI:18420"/>
    </cofactor>
</comment>
<keyword evidence="16" id="KW-1185">Reference proteome</keyword>
<dbReference type="HOGENOM" id="CLU_1827738_0_0_1"/>
<dbReference type="EnsemblMetazoa" id="SMAR011598-RA">
    <property type="protein sequence ID" value="SMAR011598-PA"/>
    <property type="gene ID" value="SMAR011598"/>
</dbReference>
<evidence type="ECO:0000256" key="4">
    <source>
        <dbReference type="ARBA" id="ARBA00022722"/>
    </source>
</evidence>
<dbReference type="GO" id="GO:0048476">
    <property type="term" value="C:Holliday junction resolvase complex"/>
    <property type="evidence" value="ECO:0007669"/>
    <property type="project" value="UniProtKB-UniRule"/>
</dbReference>
<dbReference type="Gene3D" id="1.10.150.110">
    <property type="entry name" value="DNA polymerase beta, N-terminal domain-like"/>
    <property type="match status" value="1"/>
</dbReference>
<feature type="domain" description="Crossover junction endonuclease MUS81-like HHH" evidence="14">
    <location>
        <begin position="17"/>
        <end position="84"/>
    </location>
</feature>